<evidence type="ECO:0000259" key="4">
    <source>
        <dbReference type="PROSITE" id="PS50853"/>
    </source>
</evidence>
<dbReference type="PROSITE" id="PS50853">
    <property type="entry name" value="FN3"/>
    <property type="match status" value="1"/>
</dbReference>
<gene>
    <name evidence="5" type="ORF">RF679_01730</name>
</gene>
<evidence type="ECO:0000256" key="1">
    <source>
        <dbReference type="ARBA" id="ARBA00004613"/>
    </source>
</evidence>
<dbReference type="Proteomes" id="UP001181355">
    <property type="component" value="Chromosome"/>
</dbReference>
<dbReference type="SUPFAM" id="SSF53187">
    <property type="entry name" value="Zn-dependent exopeptidases"/>
    <property type="match status" value="1"/>
</dbReference>
<keyword evidence="3" id="KW-0645">Protease</keyword>
<dbReference type="PANTHER" id="PTHR12147">
    <property type="entry name" value="METALLOPEPTIDASE M28 FAMILY MEMBER"/>
    <property type="match status" value="1"/>
</dbReference>
<dbReference type="EMBL" id="CP133720">
    <property type="protein sequence ID" value="WMW81016.1"/>
    <property type="molecule type" value="Genomic_DNA"/>
</dbReference>
<evidence type="ECO:0000256" key="3">
    <source>
        <dbReference type="ARBA" id="ARBA00023049"/>
    </source>
</evidence>
<dbReference type="Gene3D" id="2.60.40.10">
    <property type="entry name" value="Immunoglobulins"/>
    <property type="match status" value="1"/>
</dbReference>
<evidence type="ECO:0000313" key="5">
    <source>
        <dbReference type="EMBL" id="WMW81016.1"/>
    </source>
</evidence>
<dbReference type="Pfam" id="PF04389">
    <property type="entry name" value="Peptidase_M28"/>
    <property type="match status" value="1"/>
</dbReference>
<evidence type="ECO:0000313" key="6">
    <source>
        <dbReference type="Proteomes" id="UP001181355"/>
    </source>
</evidence>
<reference evidence="5" key="1">
    <citation type="submission" date="2023-09" db="EMBL/GenBank/DDBJ databases">
        <title>Undibacterium sp. 20NA77.5 isolated from freshwater.</title>
        <authorList>
            <person name="Le V."/>
            <person name="Ko S.-R."/>
            <person name="Ahn C.-Y."/>
            <person name="Oh H.-M."/>
        </authorList>
    </citation>
    <scope>NUCLEOTIDE SEQUENCE</scope>
    <source>
        <strain evidence="5">20NA77.5</strain>
    </source>
</reference>
<dbReference type="InterPro" id="IPR007484">
    <property type="entry name" value="Peptidase_M28"/>
</dbReference>
<feature type="domain" description="Fibronectin type-III" evidence="4">
    <location>
        <begin position="376"/>
        <end position="463"/>
    </location>
</feature>
<keyword evidence="6" id="KW-1185">Reference proteome</keyword>
<dbReference type="InterPro" id="IPR036116">
    <property type="entry name" value="FN3_sf"/>
</dbReference>
<name>A0ABY9RJB2_9BURK</name>
<keyword evidence="3" id="KW-0482">Metalloprotease</keyword>
<evidence type="ECO:0000256" key="2">
    <source>
        <dbReference type="ARBA" id="ARBA00022525"/>
    </source>
</evidence>
<dbReference type="Gene3D" id="3.40.630.10">
    <property type="entry name" value="Zn peptidases"/>
    <property type="match status" value="1"/>
</dbReference>
<sequence length="463" mass="51014">MAKIKSMSGHIIHFSLMLSIAGSAYSKEISASQKPTKSDISTNPIIRDVVKQISTAKVESYVKKLVSFGTRHTMSETESETRGIGAARRWIKSELESCSKGRLDVQFDSHVAPEGRRLNRATEIVNVVATLKGKNDPDRMYVVSGHYDSRVTDVMDAKSDAPGANDDASGTAAVMEMACVMSQYDFDASIVFMAVAAEEQGLLGAAHWAQKAKENNWNVAGMFTNDIIGSSRAEDGSVDNKTVRLFAEGIPALKENSEANRNLIATGGENDSPSRQLARHVKEIGERYVKDFKVNIIYRRDRYLRGGDHIPFLERGFAALRFTEPNEDYRHQHQDLRSENGVKFGDLPEFVDFDYTAKVARVNAAALASLALAPAAPSNAIMKTAQLENDTVVTWNANRDHDLAGYRIVWRDTTSALWQGSIEVGNVTEYRIKGKSKDNYFFGVQAIDKAGNVSVASYPMPGK</sequence>
<comment type="subcellular location">
    <subcellularLocation>
        <location evidence="1">Secreted</location>
    </subcellularLocation>
</comment>
<dbReference type="InterPro" id="IPR003961">
    <property type="entry name" value="FN3_dom"/>
</dbReference>
<dbReference type="RefSeq" id="WP_309482506.1">
    <property type="nucleotide sequence ID" value="NZ_CP133720.1"/>
</dbReference>
<dbReference type="CDD" id="cd00063">
    <property type="entry name" value="FN3"/>
    <property type="match status" value="1"/>
</dbReference>
<accession>A0ABY9RJB2</accession>
<keyword evidence="3" id="KW-0378">Hydrolase</keyword>
<keyword evidence="2" id="KW-0964">Secreted</keyword>
<proteinExistence type="predicted"/>
<organism evidence="5 6">
    <name type="scientific">Undibacterium cyanobacteriorum</name>
    <dbReference type="NCBI Taxonomy" id="3073561"/>
    <lineage>
        <taxon>Bacteria</taxon>
        <taxon>Pseudomonadati</taxon>
        <taxon>Pseudomonadota</taxon>
        <taxon>Betaproteobacteria</taxon>
        <taxon>Burkholderiales</taxon>
        <taxon>Oxalobacteraceae</taxon>
        <taxon>Undibacterium</taxon>
    </lineage>
</organism>
<dbReference type="InterPro" id="IPR045175">
    <property type="entry name" value="M28_fam"/>
</dbReference>
<dbReference type="InterPro" id="IPR013783">
    <property type="entry name" value="Ig-like_fold"/>
</dbReference>
<protein>
    <submittedName>
        <fullName evidence="5">M28 family metallopeptidase</fullName>
    </submittedName>
</protein>
<dbReference type="SUPFAM" id="SSF49265">
    <property type="entry name" value="Fibronectin type III"/>
    <property type="match status" value="1"/>
</dbReference>
<dbReference type="PANTHER" id="PTHR12147:SF26">
    <property type="entry name" value="PEPTIDASE M28 DOMAIN-CONTAINING PROTEIN"/>
    <property type="match status" value="1"/>
</dbReference>